<organism evidence="1 2">
    <name type="scientific">Romanomermis culicivorax</name>
    <name type="common">Nematode worm</name>
    <dbReference type="NCBI Taxonomy" id="13658"/>
    <lineage>
        <taxon>Eukaryota</taxon>
        <taxon>Metazoa</taxon>
        <taxon>Ecdysozoa</taxon>
        <taxon>Nematoda</taxon>
        <taxon>Enoplea</taxon>
        <taxon>Dorylaimia</taxon>
        <taxon>Mermithida</taxon>
        <taxon>Mermithoidea</taxon>
        <taxon>Mermithidae</taxon>
        <taxon>Romanomermis</taxon>
    </lineage>
</organism>
<accession>A0A915L6F4</accession>
<sequence>MSNIDKQLDLLEFVFQSLNLKRHKKRAIHDDPSSSNGTLPLSNKTLASKNNSPCVGAAYLGGTALSTYVGAPQVLRPSAFSYIVLGPLILSPYILSPNILTPVVLSPSILNPTLLSPNILSPTLLSP</sequence>
<evidence type="ECO:0000313" key="1">
    <source>
        <dbReference type="Proteomes" id="UP000887565"/>
    </source>
</evidence>
<proteinExistence type="predicted"/>
<reference evidence="2" key="1">
    <citation type="submission" date="2022-11" db="UniProtKB">
        <authorList>
            <consortium name="WormBaseParasite"/>
        </authorList>
    </citation>
    <scope>IDENTIFICATION</scope>
</reference>
<dbReference type="WBParaSite" id="nRc.2.0.1.t46604-RA">
    <property type="protein sequence ID" value="nRc.2.0.1.t46604-RA"/>
    <property type="gene ID" value="nRc.2.0.1.g46604"/>
</dbReference>
<dbReference type="PANTHER" id="PTHR21523">
    <property type="match status" value="1"/>
</dbReference>
<dbReference type="PANTHER" id="PTHR21523:SF14">
    <property type="entry name" value="EXPORTED REPETITIVE PROTEIN"/>
    <property type="match status" value="1"/>
</dbReference>
<keyword evidence="1" id="KW-1185">Reference proteome</keyword>
<name>A0A915L6F4_ROMCU</name>
<dbReference type="AlphaFoldDB" id="A0A915L6F4"/>
<evidence type="ECO:0000313" key="2">
    <source>
        <dbReference type="WBParaSite" id="nRc.2.0.1.t46604-RA"/>
    </source>
</evidence>
<dbReference type="Proteomes" id="UP000887565">
    <property type="component" value="Unplaced"/>
</dbReference>
<protein>
    <submittedName>
        <fullName evidence="2">Uncharacterized protein</fullName>
    </submittedName>
</protein>